<sequence>MPDELFKYPVTKKVRERCPEARNWKVSPETKSAIRQMENVFLNVILQKAKQMKQIKEIPDPDDYDTINRITITWKHKEFIETEELKIVLLIELAEMTSCVKLMVKPKYIIKILIERAYSYVLFEWIQKEVTKRYESGQIPTRVKQLYWKCESSLVSFLLLFNMFNPQYYLVLEMYEFVKEETNKPVGMKQWQNLEEIQVDSFFPGNVERLLEPDVIKSYILVEETEISNIIEVSS</sequence>
<name>A0A6A5FU08_CAERE</name>
<evidence type="ECO:0000313" key="1">
    <source>
        <dbReference type="EMBL" id="KAF1745979.1"/>
    </source>
</evidence>
<organism evidence="1 2">
    <name type="scientific">Caenorhabditis remanei</name>
    <name type="common">Caenorhabditis vulgaris</name>
    <dbReference type="NCBI Taxonomy" id="31234"/>
    <lineage>
        <taxon>Eukaryota</taxon>
        <taxon>Metazoa</taxon>
        <taxon>Ecdysozoa</taxon>
        <taxon>Nematoda</taxon>
        <taxon>Chromadorea</taxon>
        <taxon>Rhabditida</taxon>
        <taxon>Rhabditina</taxon>
        <taxon>Rhabditomorpha</taxon>
        <taxon>Rhabditoidea</taxon>
        <taxon>Rhabditidae</taxon>
        <taxon>Peloderinae</taxon>
        <taxon>Caenorhabditis</taxon>
    </lineage>
</organism>
<dbReference type="GeneID" id="78777432"/>
<dbReference type="Proteomes" id="UP000483820">
    <property type="component" value="Chromosome X"/>
</dbReference>
<dbReference type="KEGG" id="crq:GCK72_022429"/>
<dbReference type="CTD" id="78777432"/>
<proteinExistence type="predicted"/>
<evidence type="ECO:0000313" key="2">
    <source>
        <dbReference type="Proteomes" id="UP000483820"/>
    </source>
</evidence>
<comment type="caution">
    <text evidence="1">The sequence shown here is derived from an EMBL/GenBank/DDBJ whole genome shotgun (WGS) entry which is preliminary data.</text>
</comment>
<dbReference type="RefSeq" id="XP_053578385.1">
    <property type="nucleotide sequence ID" value="XM_053734819.1"/>
</dbReference>
<accession>A0A6A5FU08</accession>
<protein>
    <submittedName>
        <fullName evidence="1">Uncharacterized protein</fullName>
    </submittedName>
</protein>
<dbReference type="AlphaFoldDB" id="A0A6A5FU08"/>
<reference evidence="1 2" key="1">
    <citation type="submission" date="2019-12" db="EMBL/GenBank/DDBJ databases">
        <title>Chromosome-level assembly of the Caenorhabditis remanei genome.</title>
        <authorList>
            <person name="Teterina A.A."/>
            <person name="Willis J.H."/>
            <person name="Phillips P.C."/>
        </authorList>
    </citation>
    <scope>NUCLEOTIDE SEQUENCE [LARGE SCALE GENOMIC DNA]</scope>
    <source>
        <strain evidence="1 2">PX506</strain>
        <tissue evidence="1">Whole organism</tissue>
    </source>
</reference>
<gene>
    <name evidence="1" type="ORF">GCK72_022429</name>
</gene>
<dbReference type="EMBL" id="WUAV01000006">
    <property type="protein sequence ID" value="KAF1745979.1"/>
    <property type="molecule type" value="Genomic_DNA"/>
</dbReference>